<dbReference type="EMBL" id="AATP01000002">
    <property type="protein sequence ID" value="EAU42097.1"/>
    <property type="molecule type" value="Genomic_DNA"/>
</dbReference>
<protein>
    <submittedName>
        <fullName evidence="1">Uncharacterized protein</fullName>
    </submittedName>
</protein>
<reference evidence="1 2" key="1">
    <citation type="journal article" date="2010" name="J. Bacteriol.">
        <title>Genome sequence of Fulvimarina pelagi HTCC2506T, a Mn(II)-oxidizing alphaproteobacterium possessing an aerobic anoxygenic photosynthetic gene cluster and Xanthorhodopsin.</title>
        <authorList>
            <person name="Kang I."/>
            <person name="Oh H.M."/>
            <person name="Lim S.I."/>
            <person name="Ferriera S."/>
            <person name="Giovannoni S.J."/>
            <person name="Cho J.C."/>
        </authorList>
    </citation>
    <scope>NUCLEOTIDE SEQUENCE [LARGE SCALE GENOMIC DNA]</scope>
    <source>
        <strain evidence="1 2">HTCC2506</strain>
    </source>
</reference>
<gene>
    <name evidence="1" type="ORF">FP2506_16729</name>
</gene>
<sequence>MLAPMMAHLAPYCALEPLFGDWLNGMRILPQLRLRSTGLSVRCVIYCFGFSTQVF</sequence>
<dbReference type="HOGENOM" id="CLU_3025707_0_0_5"/>
<evidence type="ECO:0000313" key="1">
    <source>
        <dbReference type="EMBL" id="EAU42097.1"/>
    </source>
</evidence>
<comment type="caution">
    <text evidence="1">The sequence shown here is derived from an EMBL/GenBank/DDBJ whole genome shotgun (WGS) entry which is preliminary data.</text>
</comment>
<keyword evidence="2" id="KW-1185">Reference proteome</keyword>
<dbReference type="AlphaFoldDB" id="Q0G2T4"/>
<accession>Q0G2T4</accession>
<organism evidence="1 2">
    <name type="scientific">Fulvimarina pelagi HTCC2506</name>
    <dbReference type="NCBI Taxonomy" id="314231"/>
    <lineage>
        <taxon>Bacteria</taxon>
        <taxon>Pseudomonadati</taxon>
        <taxon>Pseudomonadota</taxon>
        <taxon>Alphaproteobacteria</taxon>
        <taxon>Hyphomicrobiales</taxon>
        <taxon>Aurantimonadaceae</taxon>
        <taxon>Fulvimarina</taxon>
    </lineage>
</organism>
<dbReference type="Proteomes" id="UP000004310">
    <property type="component" value="Unassembled WGS sequence"/>
</dbReference>
<proteinExistence type="predicted"/>
<name>Q0G2T4_9HYPH</name>
<evidence type="ECO:0000313" key="2">
    <source>
        <dbReference type="Proteomes" id="UP000004310"/>
    </source>
</evidence>